<dbReference type="Proteomes" id="UP001642360">
    <property type="component" value="Unassembled WGS sequence"/>
</dbReference>
<reference evidence="1 2" key="1">
    <citation type="submission" date="2024-02" db="EMBL/GenBank/DDBJ databases">
        <authorList>
            <person name="Vignale AGUSTIN F."/>
            <person name="Sosa J E."/>
            <person name="Modenutti C."/>
        </authorList>
    </citation>
    <scope>NUCLEOTIDE SEQUENCE [LARGE SCALE GENOMIC DNA]</scope>
</reference>
<sequence>MEFAYEDAVLYKHRQKRFMQASQVKKKRFEAFACIAVSYSFPSVVAEVAKQNVKEYIWQIDFLCMYESGTAND</sequence>
<organism evidence="1 2">
    <name type="scientific">Ilex paraguariensis</name>
    <name type="common">yerba mate</name>
    <dbReference type="NCBI Taxonomy" id="185542"/>
    <lineage>
        <taxon>Eukaryota</taxon>
        <taxon>Viridiplantae</taxon>
        <taxon>Streptophyta</taxon>
        <taxon>Embryophyta</taxon>
        <taxon>Tracheophyta</taxon>
        <taxon>Spermatophyta</taxon>
        <taxon>Magnoliopsida</taxon>
        <taxon>eudicotyledons</taxon>
        <taxon>Gunneridae</taxon>
        <taxon>Pentapetalae</taxon>
        <taxon>asterids</taxon>
        <taxon>campanulids</taxon>
        <taxon>Aquifoliales</taxon>
        <taxon>Aquifoliaceae</taxon>
        <taxon>Ilex</taxon>
    </lineage>
</organism>
<keyword evidence="2" id="KW-1185">Reference proteome</keyword>
<dbReference type="EMBL" id="CAUOFW020001634">
    <property type="protein sequence ID" value="CAK9146982.1"/>
    <property type="molecule type" value="Genomic_DNA"/>
</dbReference>
<comment type="caution">
    <text evidence="1">The sequence shown here is derived from an EMBL/GenBank/DDBJ whole genome shotgun (WGS) entry which is preliminary data.</text>
</comment>
<name>A0ABC8RY82_9AQUA</name>
<proteinExistence type="predicted"/>
<evidence type="ECO:0000313" key="2">
    <source>
        <dbReference type="Proteomes" id="UP001642360"/>
    </source>
</evidence>
<evidence type="ECO:0000313" key="1">
    <source>
        <dbReference type="EMBL" id="CAK9146982.1"/>
    </source>
</evidence>
<protein>
    <submittedName>
        <fullName evidence="1">Uncharacterized protein</fullName>
    </submittedName>
</protein>
<gene>
    <name evidence="1" type="ORF">ILEXP_LOCUS14861</name>
</gene>
<dbReference type="AlphaFoldDB" id="A0ABC8RY82"/>
<accession>A0ABC8RY82</accession>